<organism evidence="6 7">
    <name type="scientific">Abeliophyllum distichum</name>
    <dbReference type="NCBI Taxonomy" id="126358"/>
    <lineage>
        <taxon>Eukaryota</taxon>
        <taxon>Viridiplantae</taxon>
        <taxon>Streptophyta</taxon>
        <taxon>Embryophyta</taxon>
        <taxon>Tracheophyta</taxon>
        <taxon>Spermatophyta</taxon>
        <taxon>Magnoliopsida</taxon>
        <taxon>eudicotyledons</taxon>
        <taxon>Gunneridae</taxon>
        <taxon>Pentapetalae</taxon>
        <taxon>asterids</taxon>
        <taxon>lamiids</taxon>
        <taxon>Lamiales</taxon>
        <taxon>Oleaceae</taxon>
        <taxon>Forsythieae</taxon>
        <taxon>Abeliophyllum</taxon>
    </lineage>
</organism>
<dbReference type="PANTHER" id="PTHR42647:SF12">
    <property type="entry name" value="BOI-RELATED E3 UBIQUITIN-PROTEIN LIGASE 2-RELATED"/>
    <property type="match status" value="1"/>
</dbReference>
<accession>A0ABD1NXN1</accession>
<protein>
    <submittedName>
        <fullName evidence="6">BOI-related E3 ubiquitin-protein ligase 3</fullName>
    </submittedName>
</protein>
<keyword evidence="2 4" id="KW-0863">Zinc-finger</keyword>
<name>A0ABD1NXN1_9LAMI</name>
<dbReference type="InterPro" id="IPR013083">
    <property type="entry name" value="Znf_RING/FYVE/PHD"/>
</dbReference>
<dbReference type="Proteomes" id="UP001604336">
    <property type="component" value="Unassembled WGS sequence"/>
</dbReference>
<dbReference type="PANTHER" id="PTHR42647">
    <property type="entry name" value="SBP (S-RIBONUCLEASE BINDING PROTEIN) FAMILY PROTEIN"/>
    <property type="match status" value="1"/>
</dbReference>
<dbReference type="InterPro" id="IPR001841">
    <property type="entry name" value="Znf_RING"/>
</dbReference>
<comment type="caution">
    <text evidence="6">The sequence shown here is derived from an EMBL/GenBank/DDBJ whole genome shotgun (WGS) entry which is preliminary data.</text>
</comment>
<dbReference type="Gene3D" id="3.30.40.10">
    <property type="entry name" value="Zinc/RING finger domain, C3HC4 (zinc finger)"/>
    <property type="match status" value="1"/>
</dbReference>
<dbReference type="Pfam" id="PF13920">
    <property type="entry name" value="zf-C3HC4_3"/>
    <property type="match status" value="1"/>
</dbReference>
<evidence type="ECO:0000256" key="3">
    <source>
        <dbReference type="ARBA" id="ARBA00022833"/>
    </source>
</evidence>
<dbReference type="EMBL" id="JBFOLK010000117">
    <property type="protein sequence ID" value="KAL2456373.1"/>
    <property type="molecule type" value="Genomic_DNA"/>
</dbReference>
<evidence type="ECO:0000313" key="7">
    <source>
        <dbReference type="Proteomes" id="UP001604336"/>
    </source>
</evidence>
<dbReference type="PROSITE" id="PS50089">
    <property type="entry name" value="ZF_RING_2"/>
    <property type="match status" value="1"/>
</dbReference>
<proteinExistence type="predicted"/>
<gene>
    <name evidence="6" type="ORF">Adt_46828</name>
</gene>
<evidence type="ECO:0000259" key="5">
    <source>
        <dbReference type="PROSITE" id="PS50089"/>
    </source>
</evidence>
<evidence type="ECO:0000256" key="1">
    <source>
        <dbReference type="ARBA" id="ARBA00022723"/>
    </source>
</evidence>
<keyword evidence="3" id="KW-0862">Zinc</keyword>
<reference evidence="7" key="1">
    <citation type="submission" date="2024-07" db="EMBL/GenBank/DDBJ databases">
        <title>Two chromosome-level genome assemblies of Korean endemic species Abeliophyllum distichum and Forsythia ovata (Oleaceae).</title>
        <authorList>
            <person name="Jang H."/>
        </authorList>
    </citation>
    <scope>NUCLEOTIDE SEQUENCE [LARGE SCALE GENOMIC DNA]</scope>
</reference>
<sequence>MAVEARHLNLFPPQILSNRETLMNSMEGFGNVNTYSTPIGYGVVTPLSGTTTATENIVPMFNPAITDYVPAKTTPMKSESGLSYAVPVSRKRSSDAMNPLLSSFPSVVQNQNANYRCGSFTFLGEDISFQIQQQQLEIDQFIAQQTEKVRMEIEERRKRYSRRIVAAVEGNIMKKLKAKEDEIDKIGKLNWALEERVKSLCVENQIWRDLAQTNEAMANSLRCNLEQVLAQVHYDQNQRHHADEALADDAQSCCGSNFEQIERRTLAECSAPNAHGTDCNDGCTCTGNSGDNRGWKSCSYSNSSRNRFCRNCGKEESSVLLLPCRHLCLCTVCGSSVHTCPICNSSKTASLNVNLIS</sequence>
<evidence type="ECO:0000256" key="4">
    <source>
        <dbReference type="PROSITE-ProRule" id="PRU00175"/>
    </source>
</evidence>
<dbReference type="CDD" id="cd16649">
    <property type="entry name" value="mRING-HC-C3HC5_CGRF1-like"/>
    <property type="match status" value="1"/>
</dbReference>
<evidence type="ECO:0000313" key="6">
    <source>
        <dbReference type="EMBL" id="KAL2456373.1"/>
    </source>
</evidence>
<feature type="domain" description="RING-type" evidence="5">
    <location>
        <begin position="309"/>
        <end position="344"/>
    </location>
</feature>
<dbReference type="PIRSF" id="PIRSF036836">
    <property type="entry name" value="RNase_bind_SBP1"/>
    <property type="match status" value="1"/>
</dbReference>
<dbReference type="GO" id="GO:0008270">
    <property type="term" value="F:zinc ion binding"/>
    <property type="evidence" value="ECO:0007669"/>
    <property type="project" value="UniProtKB-KW"/>
</dbReference>
<evidence type="ECO:0000256" key="2">
    <source>
        <dbReference type="ARBA" id="ARBA00022771"/>
    </source>
</evidence>
<dbReference type="AlphaFoldDB" id="A0ABD1NXN1"/>
<keyword evidence="7" id="KW-1185">Reference proteome</keyword>
<keyword evidence="1" id="KW-0479">Metal-binding</keyword>